<gene>
    <name evidence="1" type="ORF">SAMN04487993_1013105</name>
</gene>
<dbReference type="EMBL" id="FNEJ01000013">
    <property type="protein sequence ID" value="SDI95710.1"/>
    <property type="molecule type" value="Genomic_DNA"/>
</dbReference>
<dbReference type="RefSeq" id="WP_089848722.1">
    <property type="nucleotide sequence ID" value="NZ_FNEJ01000013.1"/>
</dbReference>
<keyword evidence="2" id="KW-1185">Reference proteome</keyword>
<evidence type="ECO:0000313" key="2">
    <source>
        <dbReference type="Proteomes" id="UP000199093"/>
    </source>
</evidence>
<reference evidence="1 2" key="1">
    <citation type="submission" date="2016-10" db="EMBL/GenBank/DDBJ databases">
        <authorList>
            <person name="de Groot N.N."/>
        </authorList>
    </citation>
    <scope>NUCLEOTIDE SEQUENCE [LARGE SCALE GENOMIC DNA]</scope>
    <source>
        <strain evidence="1 2">DSM 26424</strain>
    </source>
</reference>
<dbReference type="STRING" id="555512.SAMN04487993_1013105"/>
<dbReference type="OrthoDB" id="7854217at2"/>
<proteinExistence type="predicted"/>
<organism evidence="1 2">
    <name type="scientific">Salipiger marinus</name>
    <dbReference type="NCBI Taxonomy" id="555512"/>
    <lineage>
        <taxon>Bacteria</taxon>
        <taxon>Pseudomonadati</taxon>
        <taxon>Pseudomonadota</taxon>
        <taxon>Alphaproteobacteria</taxon>
        <taxon>Rhodobacterales</taxon>
        <taxon>Roseobacteraceae</taxon>
        <taxon>Salipiger</taxon>
    </lineage>
</organism>
<accession>A0A1G8PV26</accession>
<name>A0A1G8PV26_9RHOB</name>
<sequence length="228" mass="24800">MSTFEEELLAALGGADDAWDIRAAVRRCFFYDFDGSPVRLWDGVGLLTTTVGVGDPMTLPDGQMVAATEWLGTRDGMGGNVHQAPAVADDRDGTAPNYTFGLPFLDHETFSAIKADQAKAAGRSLTCYHAIFLADEGLLPATPLRFAWRLTMQKVDFSQALEEREDGVIKRIYSATVTARSGEAGRSRYPGGTYTDTSQRDRARLLGLESDSGCVFVAKNSQRTFRVG</sequence>
<dbReference type="AlphaFoldDB" id="A0A1G8PV26"/>
<protein>
    <submittedName>
        <fullName evidence="1">Uncharacterized protein</fullName>
    </submittedName>
</protein>
<dbReference type="Proteomes" id="UP000199093">
    <property type="component" value="Unassembled WGS sequence"/>
</dbReference>
<evidence type="ECO:0000313" key="1">
    <source>
        <dbReference type="EMBL" id="SDI95710.1"/>
    </source>
</evidence>